<dbReference type="AlphaFoldDB" id="A0AAV7T1F4"/>
<protein>
    <submittedName>
        <fullName evidence="2">Uncharacterized protein</fullName>
    </submittedName>
</protein>
<sequence length="121" mass="13614">MEVPYHLLFLARLRVIYVDKTHFFYNPTVALTWLIEERPLAPSDHDFCRGTEAEGMDHTSVCPNPQRKRPQSQSGGPSPGLSRGTVDDTEQNAAKGKLPEEPSLDHVEASNDTDLSWIWVP</sequence>
<dbReference type="EMBL" id="JANPWB010000007">
    <property type="protein sequence ID" value="KAJ1170380.1"/>
    <property type="molecule type" value="Genomic_DNA"/>
</dbReference>
<feature type="compositionally biased region" description="Low complexity" evidence="1">
    <location>
        <begin position="71"/>
        <end position="80"/>
    </location>
</feature>
<name>A0AAV7T1F4_PLEWA</name>
<feature type="region of interest" description="Disordered" evidence="1">
    <location>
        <begin position="44"/>
        <end position="121"/>
    </location>
</feature>
<dbReference type="Proteomes" id="UP001066276">
    <property type="component" value="Chromosome 4_1"/>
</dbReference>
<evidence type="ECO:0000256" key="1">
    <source>
        <dbReference type="SAM" id="MobiDB-lite"/>
    </source>
</evidence>
<accession>A0AAV7T1F4</accession>
<keyword evidence="3" id="KW-1185">Reference proteome</keyword>
<organism evidence="2 3">
    <name type="scientific">Pleurodeles waltl</name>
    <name type="common">Iberian ribbed newt</name>
    <dbReference type="NCBI Taxonomy" id="8319"/>
    <lineage>
        <taxon>Eukaryota</taxon>
        <taxon>Metazoa</taxon>
        <taxon>Chordata</taxon>
        <taxon>Craniata</taxon>
        <taxon>Vertebrata</taxon>
        <taxon>Euteleostomi</taxon>
        <taxon>Amphibia</taxon>
        <taxon>Batrachia</taxon>
        <taxon>Caudata</taxon>
        <taxon>Salamandroidea</taxon>
        <taxon>Salamandridae</taxon>
        <taxon>Pleurodelinae</taxon>
        <taxon>Pleurodeles</taxon>
    </lineage>
</organism>
<evidence type="ECO:0000313" key="2">
    <source>
        <dbReference type="EMBL" id="KAJ1170380.1"/>
    </source>
</evidence>
<feature type="compositionally biased region" description="Basic and acidic residues" evidence="1">
    <location>
        <begin position="97"/>
        <end position="109"/>
    </location>
</feature>
<feature type="compositionally biased region" description="Basic and acidic residues" evidence="1">
    <location>
        <begin position="44"/>
        <end position="57"/>
    </location>
</feature>
<gene>
    <name evidence="2" type="ORF">NDU88_002257</name>
</gene>
<comment type="caution">
    <text evidence="2">The sequence shown here is derived from an EMBL/GenBank/DDBJ whole genome shotgun (WGS) entry which is preliminary data.</text>
</comment>
<reference evidence="2" key="1">
    <citation type="journal article" date="2022" name="bioRxiv">
        <title>Sequencing and chromosome-scale assembly of the giantPleurodeles waltlgenome.</title>
        <authorList>
            <person name="Brown T."/>
            <person name="Elewa A."/>
            <person name="Iarovenko S."/>
            <person name="Subramanian E."/>
            <person name="Araus A.J."/>
            <person name="Petzold A."/>
            <person name="Susuki M."/>
            <person name="Suzuki K.-i.T."/>
            <person name="Hayashi T."/>
            <person name="Toyoda A."/>
            <person name="Oliveira C."/>
            <person name="Osipova E."/>
            <person name="Leigh N.D."/>
            <person name="Simon A."/>
            <person name="Yun M.H."/>
        </authorList>
    </citation>
    <scope>NUCLEOTIDE SEQUENCE</scope>
    <source>
        <strain evidence="2">20211129_DDA</strain>
        <tissue evidence="2">Liver</tissue>
    </source>
</reference>
<evidence type="ECO:0000313" key="3">
    <source>
        <dbReference type="Proteomes" id="UP001066276"/>
    </source>
</evidence>
<proteinExistence type="predicted"/>